<dbReference type="InterPro" id="IPR006096">
    <property type="entry name" value="Glu/Leu/Phe/Val/Trp_DH_C"/>
</dbReference>
<feature type="domain" description="Glutamate/phenylalanine/leucine/valine/L-tryptophan dehydrogenase C-terminal" evidence="8">
    <location>
        <begin position="179"/>
        <end position="415"/>
    </location>
</feature>
<dbReference type="InterPro" id="IPR046346">
    <property type="entry name" value="Aminoacid_DH-like_N_sf"/>
</dbReference>
<feature type="site" description="Important for catalysis" evidence="6">
    <location>
        <position position="142"/>
    </location>
</feature>
<proteinExistence type="inferred from homology"/>
<dbReference type="SUPFAM" id="SSF53223">
    <property type="entry name" value="Aminoacid dehydrogenase-like, N-terminal domain"/>
    <property type="match status" value="1"/>
</dbReference>
<dbReference type="InterPro" id="IPR033922">
    <property type="entry name" value="NAD_bind_Glu_DH"/>
</dbReference>
<dbReference type="PIRSF" id="PIRSF000185">
    <property type="entry name" value="Glu_DH"/>
    <property type="match status" value="1"/>
</dbReference>
<dbReference type="AlphaFoldDB" id="A0A1G1XV04"/>
<dbReference type="PANTHER" id="PTHR11606">
    <property type="entry name" value="GLUTAMATE DEHYDROGENASE"/>
    <property type="match status" value="1"/>
</dbReference>
<evidence type="ECO:0000256" key="4">
    <source>
        <dbReference type="PIRSR" id="PIRSR000185-1"/>
    </source>
</evidence>
<dbReference type="InterPro" id="IPR006095">
    <property type="entry name" value="Glu/Leu/Phe/Val/Trp_DH"/>
</dbReference>
<feature type="binding site" evidence="5">
    <location>
        <position position="217"/>
    </location>
    <ligand>
        <name>NAD(+)</name>
        <dbReference type="ChEBI" id="CHEBI:57540"/>
    </ligand>
</feature>
<dbReference type="GO" id="GO:0006538">
    <property type="term" value="P:L-glutamate catabolic process"/>
    <property type="evidence" value="ECO:0007669"/>
    <property type="project" value="TreeGrafter"/>
</dbReference>
<keyword evidence="5" id="KW-0520">NAD</keyword>
<evidence type="ECO:0000256" key="1">
    <source>
        <dbReference type="ARBA" id="ARBA00006382"/>
    </source>
</evidence>
<dbReference type="GO" id="GO:0004352">
    <property type="term" value="F:glutamate dehydrogenase (NAD+) activity"/>
    <property type="evidence" value="ECO:0007669"/>
    <property type="project" value="TreeGrafter"/>
</dbReference>
<evidence type="ECO:0000256" key="6">
    <source>
        <dbReference type="PIRSR" id="PIRSR000185-3"/>
    </source>
</evidence>
<dbReference type="PROSITE" id="PS00074">
    <property type="entry name" value="GLFV_DEHYDROGENASE"/>
    <property type="match status" value="1"/>
</dbReference>
<evidence type="ECO:0000256" key="5">
    <source>
        <dbReference type="PIRSR" id="PIRSR000185-2"/>
    </source>
</evidence>
<dbReference type="Pfam" id="PF00208">
    <property type="entry name" value="ELFV_dehydrog"/>
    <property type="match status" value="1"/>
</dbReference>
<dbReference type="EMBL" id="MHIB01000027">
    <property type="protein sequence ID" value="OGY43893.1"/>
    <property type="molecule type" value="Genomic_DNA"/>
</dbReference>
<dbReference type="STRING" id="1797532.A2729_01060"/>
<evidence type="ECO:0000256" key="3">
    <source>
        <dbReference type="PIRNR" id="PIRNR000185"/>
    </source>
</evidence>
<dbReference type="Pfam" id="PF02812">
    <property type="entry name" value="ELFV_dehydrog_N"/>
    <property type="match status" value="1"/>
</dbReference>
<feature type="binding site" evidence="5">
    <location>
        <position position="90"/>
    </location>
    <ligand>
        <name>substrate</name>
    </ligand>
</feature>
<dbReference type="Proteomes" id="UP000178930">
    <property type="component" value="Unassembled WGS sequence"/>
</dbReference>
<evidence type="ECO:0000259" key="8">
    <source>
        <dbReference type="SMART" id="SM00839"/>
    </source>
</evidence>
<keyword evidence="2 3" id="KW-0560">Oxidoreductase</keyword>
<reference evidence="9 10" key="1">
    <citation type="journal article" date="2016" name="Nat. Commun.">
        <title>Thousands of microbial genomes shed light on interconnected biogeochemical processes in an aquifer system.</title>
        <authorList>
            <person name="Anantharaman K."/>
            <person name="Brown C.T."/>
            <person name="Hug L.A."/>
            <person name="Sharon I."/>
            <person name="Castelle C.J."/>
            <person name="Probst A.J."/>
            <person name="Thomas B.C."/>
            <person name="Singh A."/>
            <person name="Wilkins M.J."/>
            <person name="Karaoz U."/>
            <person name="Brodie E.L."/>
            <person name="Williams K.H."/>
            <person name="Hubbard S.S."/>
            <person name="Banfield J.F."/>
        </authorList>
    </citation>
    <scope>NUCLEOTIDE SEQUENCE [LARGE SCALE GENOMIC DNA]</scope>
</reference>
<feature type="binding site" evidence="5">
    <location>
        <position position="186"/>
    </location>
    <ligand>
        <name>NAD(+)</name>
        <dbReference type="ChEBI" id="CHEBI:57540"/>
    </ligand>
</feature>
<dbReference type="InterPro" id="IPR006097">
    <property type="entry name" value="Glu/Leu/Phe/Val/Trp_DH_dimer"/>
</dbReference>
<dbReference type="PANTHER" id="PTHR11606:SF13">
    <property type="entry name" value="GLUTAMATE DEHYDROGENASE 1, MITOCHONDRIAL"/>
    <property type="match status" value="1"/>
</dbReference>
<protein>
    <recommendedName>
        <fullName evidence="3">Glutamate dehydrogenase</fullName>
    </recommendedName>
</protein>
<dbReference type="CDD" id="cd01076">
    <property type="entry name" value="NAD_bind_1_Glu_DH"/>
    <property type="match status" value="1"/>
</dbReference>
<organism evidence="9 10">
    <name type="scientific">Candidatus Buchananbacteria bacterium RIFCSPHIGHO2_01_FULL_39_14</name>
    <dbReference type="NCBI Taxonomy" id="1797532"/>
    <lineage>
        <taxon>Bacteria</taxon>
        <taxon>Candidatus Buchananiibacteriota</taxon>
    </lineage>
</organism>
<dbReference type="Gene3D" id="3.40.50.720">
    <property type="entry name" value="NAD(P)-binding Rossmann-like Domain"/>
    <property type="match status" value="1"/>
</dbReference>
<gene>
    <name evidence="9" type="ORF">A2729_01060</name>
</gene>
<accession>A0A1G1XV04</accession>
<dbReference type="SUPFAM" id="SSF51735">
    <property type="entry name" value="NAD(P)-binding Rossmann-fold domains"/>
    <property type="match status" value="1"/>
</dbReference>
<evidence type="ECO:0000313" key="10">
    <source>
        <dbReference type="Proteomes" id="UP000178930"/>
    </source>
</evidence>
<sequence>MNNPYQNAMTQLEKAAKIAGLQNKIGPLKKPMRILKANLAVRMDDGKIKKFKAFRVQYNNFRGPFKGGIRYHAQVSLDEIKALSFWMTIKTATVGIPMGGGKGGVIIDPKKLSPMELEKLSRAYVRAFYKYLGPNLDVPAPDVNTNSQIMDWMSDEFNKLTKKNQPAFITGKSLEFDGSQGRDTATADGGFFVLKEFLKQLKISPKKITVVIQGFGNVGANMAEKLYQAGFKIIGVSDSQTAIIDPKKKGFNYNLIKEIKSHHGRIDVCVRHEAKYCKIVHNHLSPQKIVEQSCDLLVLAALENQITKDNVSRIKAKMILELANGPITPKADQTLWQKNITVIPDVLANAGGVTVSYFEWRQNMKKENWSRAQILKKLKPIMIKALKRIDKIAKKYKIDLRTAAFISALRQIIKK</sequence>
<keyword evidence="5" id="KW-0547">Nucleotide-binding</keyword>
<evidence type="ECO:0000313" key="9">
    <source>
        <dbReference type="EMBL" id="OGY43893.1"/>
    </source>
</evidence>
<evidence type="ECO:0000256" key="7">
    <source>
        <dbReference type="RuleBase" id="RU004417"/>
    </source>
</evidence>
<comment type="caution">
    <text evidence="9">The sequence shown here is derived from an EMBL/GenBank/DDBJ whole genome shotgun (WGS) entry which is preliminary data.</text>
</comment>
<evidence type="ECO:0000256" key="2">
    <source>
        <dbReference type="ARBA" id="ARBA00023002"/>
    </source>
</evidence>
<dbReference type="SMART" id="SM00839">
    <property type="entry name" value="ELFV_dehydrog"/>
    <property type="match status" value="1"/>
</dbReference>
<dbReference type="Gene3D" id="3.40.50.10860">
    <property type="entry name" value="Leucine Dehydrogenase, chain A, domain 1"/>
    <property type="match status" value="1"/>
</dbReference>
<feature type="binding site" evidence="5">
    <location>
        <position position="66"/>
    </location>
    <ligand>
        <name>substrate</name>
    </ligand>
</feature>
<dbReference type="InterPro" id="IPR014362">
    <property type="entry name" value="Glu_DH"/>
</dbReference>
<feature type="active site" description="Proton donor" evidence="4">
    <location>
        <position position="102"/>
    </location>
</feature>
<comment type="similarity">
    <text evidence="1 3 7">Belongs to the Glu/Leu/Phe/Val dehydrogenases family.</text>
</comment>
<name>A0A1G1XV04_9BACT</name>
<dbReference type="InterPro" id="IPR036291">
    <property type="entry name" value="NAD(P)-bd_dom_sf"/>
</dbReference>
<feature type="binding site" evidence="5">
    <location>
        <position position="356"/>
    </location>
    <ligand>
        <name>substrate</name>
    </ligand>
</feature>
<dbReference type="InterPro" id="IPR033524">
    <property type="entry name" value="Glu/Leu/Phe/Val_DH_AS"/>
</dbReference>
<dbReference type="PRINTS" id="PR00082">
    <property type="entry name" value="GLFDHDRGNASE"/>
</dbReference>
<dbReference type="GO" id="GO:0000166">
    <property type="term" value="F:nucleotide binding"/>
    <property type="evidence" value="ECO:0007669"/>
    <property type="project" value="UniProtKB-KW"/>
</dbReference>